<reference evidence="4" key="1">
    <citation type="submission" date="2023-01" db="EMBL/GenBank/DDBJ databases">
        <title>Tityus melici venom characterization: a new scorpion of medical importance.</title>
        <authorList>
            <person name="Kalapothakis Y."/>
            <person name="Miranda K."/>
            <person name="Aragao M."/>
            <person name="Larangote D."/>
            <person name="Braga-Pereira G."/>
            <person name="Noetzold M."/>
            <person name="Molina D."/>
            <person name="Langer R."/>
            <person name="Conceicao I.M."/>
            <person name="Guerra-Duarte C."/>
            <person name="Kalapothakis E."/>
            <person name="Chavez-Olortegui C."/>
            <person name="Borges A."/>
        </authorList>
    </citation>
    <scope>NUCLEOTIDE SEQUENCE</scope>
    <source>
        <strain evidence="4">Tme36</strain>
    </source>
</reference>
<feature type="chain" id="PRO_5041383426" evidence="3">
    <location>
        <begin position="25"/>
        <end position="74"/>
    </location>
</feature>
<accession>A0AA49QC78</accession>
<dbReference type="Gene3D" id="3.30.30.10">
    <property type="entry name" value="Knottin, scorpion toxin-like"/>
    <property type="match status" value="1"/>
</dbReference>
<dbReference type="AlphaFoldDB" id="A0AA49QC78"/>
<evidence type="ECO:0000313" key="4">
    <source>
        <dbReference type="EMBL" id="WLF82741.1"/>
    </source>
</evidence>
<comment type="subcellular location">
    <subcellularLocation>
        <location evidence="1">Secreted</location>
    </subcellularLocation>
</comment>
<protein>
    <submittedName>
        <fullName evidence="4">NaTx</fullName>
    </submittedName>
</protein>
<dbReference type="EMBL" id="OQ368621">
    <property type="protein sequence ID" value="WLF82741.1"/>
    <property type="molecule type" value="mRNA"/>
</dbReference>
<proteinExistence type="evidence at transcript level"/>
<dbReference type="SUPFAM" id="SSF57095">
    <property type="entry name" value="Scorpion toxin-like"/>
    <property type="match status" value="1"/>
</dbReference>
<organism evidence="4">
    <name type="scientific">Tityus melici</name>
    <dbReference type="NCBI Taxonomy" id="3026321"/>
    <lineage>
        <taxon>Eukaryota</taxon>
        <taxon>Metazoa</taxon>
        <taxon>Ecdysozoa</taxon>
        <taxon>Arthropoda</taxon>
        <taxon>Chelicerata</taxon>
        <taxon>Arachnida</taxon>
        <taxon>Scorpiones</taxon>
        <taxon>Buthida</taxon>
        <taxon>Buthoidea</taxon>
        <taxon>Buthidae</taxon>
        <taxon>Tityus</taxon>
    </lineage>
</organism>
<dbReference type="InterPro" id="IPR036574">
    <property type="entry name" value="Scorpion_toxin-like_sf"/>
</dbReference>
<name>A0AA49QC78_9SCOR</name>
<feature type="signal peptide" evidence="3">
    <location>
        <begin position="1"/>
        <end position="24"/>
    </location>
</feature>
<evidence type="ECO:0000256" key="1">
    <source>
        <dbReference type="ARBA" id="ARBA00004613"/>
    </source>
</evidence>
<evidence type="ECO:0000256" key="3">
    <source>
        <dbReference type="SAM" id="SignalP"/>
    </source>
</evidence>
<keyword evidence="3" id="KW-0732">Signal</keyword>
<dbReference type="GO" id="GO:0005576">
    <property type="term" value="C:extracellular region"/>
    <property type="evidence" value="ECO:0007669"/>
    <property type="project" value="UniProtKB-SubCell"/>
</dbReference>
<sequence length="74" mass="8608">MNNAILLIYCITVMSSINLATMDAKQWYPINKDTNSYYLCHHREDTNRCMQICKNIDSEITGFCLTTLCYCIQT</sequence>
<keyword evidence="2" id="KW-0964">Secreted</keyword>
<evidence type="ECO:0000256" key="2">
    <source>
        <dbReference type="ARBA" id="ARBA00022525"/>
    </source>
</evidence>